<keyword evidence="1" id="KW-0472">Membrane</keyword>
<evidence type="ECO:0000313" key="2">
    <source>
        <dbReference type="EMBL" id="KAF9621788.1"/>
    </source>
</evidence>
<keyword evidence="1" id="KW-1133">Transmembrane helix</keyword>
<protein>
    <submittedName>
        <fullName evidence="2">Uncharacterized protein</fullName>
    </submittedName>
</protein>
<dbReference type="AlphaFoldDB" id="A0A835M6R6"/>
<comment type="caution">
    <text evidence="2">The sequence shown here is derived from an EMBL/GenBank/DDBJ whole genome shotgun (WGS) entry which is preliminary data.</text>
</comment>
<name>A0A835M6R6_9MAGN</name>
<organism evidence="2 3">
    <name type="scientific">Coptis chinensis</name>
    <dbReference type="NCBI Taxonomy" id="261450"/>
    <lineage>
        <taxon>Eukaryota</taxon>
        <taxon>Viridiplantae</taxon>
        <taxon>Streptophyta</taxon>
        <taxon>Embryophyta</taxon>
        <taxon>Tracheophyta</taxon>
        <taxon>Spermatophyta</taxon>
        <taxon>Magnoliopsida</taxon>
        <taxon>Ranunculales</taxon>
        <taxon>Ranunculaceae</taxon>
        <taxon>Coptidoideae</taxon>
        <taxon>Coptis</taxon>
    </lineage>
</organism>
<proteinExistence type="predicted"/>
<evidence type="ECO:0000313" key="3">
    <source>
        <dbReference type="Proteomes" id="UP000631114"/>
    </source>
</evidence>
<dbReference type="Proteomes" id="UP000631114">
    <property type="component" value="Unassembled WGS sequence"/>
</dbReference>
<sequence length="363" mass="41731">MDCTQRRCVTVLSEELTSDGNRVRSWTCYMVEVVTGAYRYRNRGFFSSAAVRLPNISLSKNPFPAIKLLGEILEVLFWLLVLFLHCGHLLSNICMELFGHHFTRMGRSGVMHYSLVIRSQAFGLAAFGHITWDFFADGEEDKEEYFFNKIFVQLVLENDICFLSNEFSFEERERSGSGESATDDIDRQENLKTYLLYHQGYWSKWLGMCRDLFNTMNHEILPFENSVEWPGTSTKETKPKRMHRKSECVEIYPYNFSETVEISDTTAASKRIRKIYQCMVWSGLVEVVVCACFVLLSVGFYCCCVLGAAFCLLLLRARCYFLPSTIAAIYRLCFQVFANFFFLMPGGVCVVSVLVRICVQTGV</sequence>
<feature type="transmembrane region" description="Helical" evidence="1">
    <location>
        <begin position="283"/>
        <end position="316"/>
    </location>
</feature>
<accession>A0A835M6R6</accession>
<reference evidence="2 3" key="1">
    <citation type="submission" date="2020-10" db="EMBL/GenBank/DDBJ databases">
        <title>The Coptis chinensis genome and diversification of protoberbering-type alkaloids.</title>
        <authorList>
            <person name="Wang B."/>
            <person name="Shu S."/>
            <person name="Song C."/>
            <person name="Liu Y."/>
        </authorList>
    </citation>
    <scope>NUCLEOTIDE SEQUENCE [LARGE SCALE GENOMIC DNA]</scope>
    <source>
        <strain evidence="2">HL-2020</strain>
        <tissue evidence="2">Leaf</tissue>
    </source>
</reference>
<dbReference type="EMBL" id="JADFTS010000002">
    <property type="protein sequence ID" value="KAF9621788.1"/>
    <property type="molecule type" value="Genomic_DNA"/>
</dbReference>
<keyword evidence="1" id="KW-0812">Transmembrane</keyword>
<keyword evidence="3" id="KW-1185">Reference proteome</keyword>
<evidence type="ECO:0000256" key="1">
    <source>
        <dbReference type="SAM" id="Phobius"/>
    </source>
</evidence>
<gene>
    <name evidence="2" type="ORF">IFM89_028226</name>
</gene>
<feature type="transmembrane region" description="Helical" evidence="1">
    <location>
        <begin position="336"/>
        <end position="359"/>
    </location>
</feature>